<dbReference type="InterPro" id="IPR012318">
    <property type="entry name" value="HTH_CRP"/>
</dbReference>
<dbReference type="GO" id="GO:0003700">
    <property type="term" value="F:DNA-binding transcription factor activity"/>
    <property type="evidence" value="ECO:0007669"/>
    <property type="project" value="TreeGrafter"/>
</dbReference>
<organism evidence="7">
    <name type="scientific">Paracoccus sp. SY</name>
    <dbReference type="NCBI Taxonomy" id="1330255"/>
    <lineage>
        <taxon>Bacteria</taxon>
        <taxon>Pseudomonadati</taxon>
        <taxon>Pseudomonadota</taxon>
        <taxon>Alphaproteobacteria</taxon>
        <taxon>Rhodobacterales</taxon>
        <taxon>Paracoccaceae</taxon>
        <taxon>Paracoccus</taxon>
    </lineage>
</organism>
<dbReference type="PROSITE" id="PS50042">
    <property type="entry name" value="CNMP_BINDING_3"/>
    <property type="match status" value="1"/>
</dbReference>
<evidence type="ECO:0000256" key="2">
    <source>
        <dbReference type="ARBA" id="ARBA00023125"/>
    </source>
</evidence>
<dbReference type="PANTHER" id="PTHR24567:SF74">
    <property type="entry name" value="HTH-TYPE TRANSCRIPTIONAL REGULATOR ARCR"/>
    <property type="match status" value="1"/>
</dbReference>
<dbReference type="SUPFAM" id="SSF46785">
    <property type="entry name" value="Winged helix' DNA-binding domain"/>
    <property type="match status" value="1"/>
</dbReference>
<dbReference type="Gene3D" id="2.60.120.10">
    <property type="entry name" value="Jelly Rolls"/>
    <property type="match status" value="1"/>
</dbReference>
<dbReference type="SUPFAM" id="SSF51206">
    <property type="entry name" value="cAMP-binding domain-like"/>
    <property type="match status" value="1"/>
</dbReference>
<accession>A0A0F6TN34</accession>
<dbReference type="PROSITE" id="PS51063">
    <property type="entry name" value="HTH_CRP_2"/>
    <property type="match status" value="1"/>
</dbReference>
<dbReference type="GO" id="GO:0005829">
    <property type="term" value="C:cytosol"/>
    <property type="evidence" value="ECO:0007669"/>
    <property type="project" value="TreeGrafter"/>
</dbReference>
<dbReference type="InterPro" id="IPR000595">
    <property type="entry name" value="cNMP-bd_dom"/>
</dbReference>
<evidence type="ECO:0000256" key="3">
    <source>
        <dbReference type="ARBA" id="ARBA00023163"/>
    </source>
</evidence>
<dbReference type="Gene3D" id="1.10.10.10">
    <property type="entry name" value="Winged helix-like DNA-binding domain superfamily/Winged helix DNA-binding domain"/>
    <property type="match status" value="1"/>
</dbReference>
<name>A0A0F6TN34_9RHOB</name>
<dbReference type="CDD" id="cd00038">
    <property type="entry name" value="CAP_ED"/>
    <property type="match status" value="1"/>
</dbReference>
<dbReference type="InterPro" id="IPR018490">
    <property type="entry name" value="cNMP-bd_dom_sf"/>
</dbReference>
<evidence type="ECO:0000259" key="5">
    <source>
        <dbReference type="PROSITE" id="PS50042"/>
    </source>
</evidence>
<feature type="domain" description="Cyclic nucleotide-binding" evidence="5">
    <location>
        <begin position="82"/>
        <end position="185"/>
    </location>
</feature>
<evidence type="ECO:0000256" key="4">
    <source>
        <dbReference type="SAM" id="MobiDB-lite"/>
    </source>
</evidence>
<dbReference type="InterPro" id="IPR036388">
    <property type="entry name" value="WH-like_DNA-bd_sf"/>
</dbReference>
<evidence type="ECO:0000313" key="7">
    <source>
        <dbReference type="EMBL" id="AKE49367.1"/>
    </source>
</evidence>
<evidence type="ECO:0000259" key="6">
    <source>
        <dbReference type="PROSITE" id="PS51063"/>
    </source>
</evidence>
<dbReference type="InterPro" id="IPR036390">
    <property type="entry name" value="WH_DNA-bd_sf"/>
</dbReference>
<feature type="domain" description="HTH crp-type" evidence="6">
    <location>
        <begin position="216"/>
        <end position="293"/>
    </location>
</feature>
<dbReference type="EMBL" id="KP881607">
    <property type="protein sequence ID" value="AKE49367.1"/>
    <property type="molecule type" value="Genomic_DNA"/>
</dbReference>
<feature type="compositionally biased region" description="Pro residues" evidence="4">
    <location>
        <begin position="1"/>
        <end position="11"/>
    </location>
</feature>
<evidence type="ECO:0008006" key="8">
    <source>
        <dbReference type="Google" id="ProtNLM"/>
    </source>
</evidence>
<proteinExistence type="predicted"/>
<dbReference type="InterPro" id="IPR050397">
    <property type="entry name" value="Env_Response_Regulators"/>
</dbReference>
<evidence type="ECO:0000256" key="1">
    <source>
        <dbReference type="ARBA" id="ARBA00023015"/>
    </source>
</evidence>
<dbReference type="AlphaFoldDB" id="A0A0F6TN34"/>
<keyword evidence="1" id="KW-0805">Transcription regulation</keyword>
<protein>
    <recommendedName>
        <fullName evidence="8">Crp/Fnr family transcriptional regulator</fullName>
    </recommendedName>
</protein>
<keyword evidence="3" id="KW-0804">Transcription</keyword>
<dbReference type="SMART" id="SM00100">
    <property type="entry name" value="cNMP"/>
    <property type="match status" value="1"/>
</dbReference>
<feature type="region of interest" description="Disordered" evidence="4">
    <location>
        <begin position="1"/>
        <end position="54"/>
    </location>
</feature>
<dbReference type="GO" id="GO:0003677">
    <property type="term" value="F:DNA binding"/>
    <property type="evidence" value="ECO:0007669"/>
    <property type="project" value="UniProtKB-KW"/>
</dbReference>
<keyword evidence="2" id="KW-0238">DNA-binding</keyword>
<dbReference type="Pfam" id="PF13545">
    <property type="entry name" value="HTH_Crp_2"/>
    <property type="match status" value="1"/>
</dbReference>
<dbReference type="PANTHER" id="PTHR24567">
    <property type="entry name" value="CRP FAMILY TRANSCRIPTIONAL REGULATORY PROTEIN"/>
    <property type="match status" value="1"/>
</dbReference>
<reference evidence="7" key="1">
    <citation type="journal article" date="2015" name="Environ. Sci. Technol.">
        <title>Anaerobic arsenite oxidation by an autotrophic arsenite-oxidizing bacterium from an arsenic-contaminated paddy soil.</title>
        <authorList>
            <person name="Zhang J."/>
            <person name="Zhou W."/>
            <person name="Liu B."/>
            <person name="He J."/>
            <person name="Shen Q."/>
            <person name="Zhao F.J."/>
        </authorList>
    </citation>
    <scope>NUCLEOTIDE SEQUENCE</scope>
    <source>
        <strain evidence="7">SY</strain>
    </source>
</reference>
<dbReference type="InterPro" id="IPR014710">
    <property type="entry name" value="RmlC-like_jellyroll"/>
</dbReference>
<sequence>MRPRTWTPPRPPRCRKRRASAWTRKSPRSSDRLSRWGGACRPMADPGRRLPPHPGFPFSGRTVPMSLKLSAAQRQIACQSRLFATLPPELRDGLLDAAHLVQLRRGQVLFQHGDDAQAIHIVADGWMKLYRIAPNGAEAVVGVMTRGQSFGEPIALRRAAYPVSAEATTACDLVAVPARAFLDMLQTRPEAAISILSATFMHLQGLVEQIEQLKARSGAQRVAEFLLELCPEGAESATVVLPYDKALIAGRLGMKPESLSRAFAKLRELGVKVNQSSAAISSVSRLQDLAQADAFGAMSKVI</sequence>
<dbReference type="Pfam" id="PF00027">
    <property type="entry name" value="cNMP_binding"/>
    <property type="match status" value="1"/>
</dbReference>